<evidence type="ECO:0000313" key="4">
    <source>
        <dbReference type="Proteomes" id="UP001150238"/>
    </source>
</evidence>
<keyword evidence="1" id="KW-1133">Transmembrane helix</keyword>
<feature type="transmembrane region" description="Helical" evidence="1">
    <location>
        <begin position="91"/>
        <end position="114"/>
    </location>
</feature>
<proteinExistence type="predicted"/>
<organism evidence="3 4">
    <name type="scientific">Lentinula lateritia</name>
    <dbReference type="NCBI Taxonomy" id="40482"/>
    <lineage>
        <taxon>Eukaryota</taxon>
        <taxon>Fungi</taxon>
        <taxon>Dikarya</taxon>
        <taxon>Basidiomycota</taxon>
        <taxon>Agaricomycotina</taxon>
        <taxon>Agaricomycetes</taxon>
        <taxon>Agaricomycetidae</taxon>
        <taxon>Agaricales</taxon>
        <taxon>Marasmiineae</taxon>
        <taxon>Omphalotaceae</taxon>
        <taxon>Lentinula</taxon>
    </lineage>
</organism>
<reference evidence="3" key="1">
    <citation type="submission" date="2022-08" db="EMBL/GenBank/DDBJ databases">
        <authorList>
            <consortium name="DOE Joint Genome Institute"/>
            <person name="Min B."/>
            <person name="Riley R."/>
            <person name="Sierra-Patev S."/>
            <person name="Naranjo-Ortiz M."/>
            <person name="Looney B."/>
            <person name="Konkel Z."/>
            <person name="Slot J.C."/>
            <person name="Sakamoto Y."/>
            <person name="Steenwyk J.L."/>
            <person name="Rokas A."/>
            <person name="Carro J."/>
            <person name="Camarero S."/>
            <person name="Ferreira P."/>
            <person name="Molpeceres G."/>
            <person name="Ruiz-Duenas F.J."/>
            <person name="Serrano A."/>
            <person name="Henrissat B."/>
            <person name="Drula E."/>
            <person name="Hughes K.W."/>
            <person name="Mata J.L."/>
            <person name="Ishikawa N.K."/>
            <person name="Vargas-Isla R."/>
            <person name="Ushijima S."/>
            <person name="Smith C.A."/>
            <person name="Ahrendt S."/>
            <person name="Andreopoulos W."/>
            <person name="He G."/>
            <person name="Labutti K."/>
            <person name="Lipzen A."/>
            <person name="Ng V."/>
            <person name="Sandor L."/>
            <person name="Barry K."/>
            <person name="Martinez A.T."/>
            <person name="Xiao Y."/>
            <person name="Gibbons J.G."/>
            <person name="Terashima K."/>
            <person name="Hibbett D.S."/>
            <person name="Grigoriev I.V."/>
        </authorList>
    </citation>
    <scope>NUCLEOTIDE SEQUENCE</scope>
    <source>
        <strain evidence="3">Sp2 HRB7682 ss15</strain>
    </source>
</reference>
<gene>
    <name evidence="3" type="ORF">C8J55DRAFT_508279</name>
</gene>
<evidence type="ECO:0000259" key="2">
    <source>
        <dbReference type="Pfam" id="PF20152"/>
    </source>
</evidence>
<dbReference type="PANTHER" id="PTHR40465">
    <property type="entry name" value="CHROMOSOME 1, WHOLE GENOME SHOTGUN SEQUENCE"/>
    <property type="match status" value="1"/>
</dbReference>
<dbReference type="Proteomes" id="UP001150238">
    <property type="component" value="Unassembled WGS sequence"/>
</dbReference>
<feature type="transmembrane region" description="Helical" evidence="1">
    <location>
        <begin position="205"/>
        <end position="229"/>
    </location>
</feature>
<keyword evidence="1" id="KW-0812">Transmembrane</keyword>
<dbReference type="AlphaFoldDB" id="A0A9W9ARA2"/>
<feature type="transmembrane region" description="Helical" evidence="1">
    <location>
        <begin position="55"/>
        <end position="79"/>
    </location>
</feature>
<sequence length="321" mass="35318">MPATIQSPGEHQPLDNTMGAMLVGIIVSAVLYGISLVQTLFYFNRYRNDAWYLKSLVAITVLFDTVHLCFISHTIYFYLVSRYYDNGQLDFMIWSVLAEAIPTGFTGALVQTFYTVRVWRLSKKNHVLAVVIMLIVLAQTACGTAWVIISLQLSTFQQLLGISDLTISINALSTAADVIIAASLCFLLAQSRTGFKHSDTMINKLILFGVNTGLATSVCAIASLLSLIASPNTLLYAPFYFCIGRLYSNSLLATLNARNQIRNGSNDAEHMMVSLSQASRDHAVLPTNSKTQRPQNIAIRIDTAKDYASDGKEDESSSVTF</sequence>
<dbReference type="EMBL" id="JANVFS010000010">
    <property type="protein sequence ID" value="KAJ4486675.1"/>
    <property type="molecule type" value="Genomic_DNA"/>
</dbReference>
<feature type="transmembrane region" description="Helical" evidence="1">
    <location>
        <begin position="20"/>
        <end position="43"/>
    </location>
</feature>
<feature type="transmembrane region" description="Helical" evidence="1">
    <location>
        <begin position="235"/>
        <end position="255"/>
    </location>
</feature>
<feature type="transmembrane region" description="Helical" evidence="1">
    <location>
        <begin position="126"/>
        <end position="149"/>
    </location>
</feature>
<name>A0A9W9ARA2_9AGAR</name>
<keyword evidence="1" id="KW-0472">Membrane</keyword>
<feature type="transmembrane region" description="Helical" evidence="1">
    <location>
        <begin position="169"/>
        <end position="189"/>
    </location>
</feature>
<dbReference type="Pfam" id="PF20152">
    <property type="entry name" value="DUF6534"/>
    <property type="match status" value="1"/>
</dbReference>
<dbReference type="PANTHER" id="PTHR40465:SF1">
    <property type="entry name" value="DUF6534 DOMAIN-CONTAINING PROTEIN"/>
    <property type="match status" value="1"/>
</dbReference>
<evidence type="ECO:0000313" key="3">
    <source>
        <dbReference type="EMBL" id="KAJ4486675.1"/>
    </source>
</evidence>
<evidence type="ECO:0000256" key="1">
    <source>
        <dbReference type="SAM" id="Phobius"/>
    </source>
</evidence>
<dbReference type="InterPro" id="IPR045339">
    <property type="entry name" value="DUF6534"/>
</dbReference>
<accession>A0A9W9ARA2</accession>
<comment type="caution">
    <text evidence="3">The sequence shown here is derived from an EMBL/GenBank/DDBJ whole genome shotgun (WGS) entry which is preliminary data.</text>
</comment>
<feature type="domain" description="DUF6534" evidence="2">
    <location>
        <begin position="173"/>
        <end position="259"/>
    </location>
</feature>
<reference evidence="3" key="2">
    <citation type="journal article" date="2023" name="Proc. Natl. Acad. Sci. U.S.A.">
        <title>A global phylogenomic analysis of the shiitake genus Lentinula.</title>
        <authorList>
            <person name="Sierra-Patev S."/>
            <person name="Min B."/>
            <person name="Naranjo-Ortiz M."/>
            <person name="Looney B."/>
            <person name="Konkel Z."/>
            <person name="Slot J.C."/>
            <person name="Sakamoto Y."/>
            <person name="Steenwyk J.L."/>
            <person name="Rokas A."/>
            <person name="Carro J."/>
            <person name="Camarero S."/>
            <person name="Ferreira P."/>
            <person name="Molpeceres G."/>
            <person name="Ruiz-Duenas F.J."/>
            <person name="Serrano A."/>
            <person name="Henrissat B."/>
            <person name="Drula E."/>
            <person name="Hughes K.W."/>
            <person name="Mata J.L."/>
            <person name="Ishikawa N.K."/>
            <person name="Vargas-Isla R."/>
            <person name="Ushijima S."/>
            <person name="Smith C.A."/>
            <person name="Donoghue J."/>
            <person name="Ahrendt S."/>
            <person name="Andreopoulos W."/>
            <person name="He G."/>
            <person name="LaButti K."/>
            <person name="Lipzen A."/>
            <person name="Ng V."/>
            <person name="Riley R."/>
            <person name="Sandor L."/>
            <person name="Barry K."/>
            <person name="Martinez A.T."/>
            <person name="Xiao Y."/>
            <person name="Gibbons J.G."/>
            <person name="Terashima K."/>
            <person name="Grigoriev I.V."/>
            <person name="Hibbett D."/>
        </authorList>
    </citation>
    <scope>NUCLEOTIDE SEQUENCE</scope>
    <source>
        <strain evidence="3">Sp2 HRB7682 ss15</strain>
    </source>
</reference>
<protein>
    <recommendedName>
        <fullName evidence="2">DUF6534 domain-containing protein</fullName>
    </recommendedName>
</protein>